<gene>
    <name evidence="2" type="ORF">LV75_002794</name>
</gene>
<feature type="transmembrane region" description="Helical" evidence="1">
    <location>
        <begin position="32"/>
        <end position="54"/>
    </location>
</feature>
<name>A0ABT1ICE0_9PSEU</name>
<evidence type="ECO:0000313" key="3">
    <source>
        <dbReference type="Proteomes" id="UP001205185"/>
    </source>
</evidence>
<accession>A0ABT1ICE0</accession>
<keyword evidence="1" id="KW-0812">Transmembrane</keyword>
<feature type="transmembrane region" description="Helical" evidence="1">
    <location>
        <begin position="60"/>
        <end position="79"/>
    </location>
</feature>
<dbReference type="EMBL" id="JAMTCO010000006">
    <property type="protein sequence ID" value="MCP2270293.1"/>
    <property type="molecule type" value="Genomic_DNA"/>
</dbReference>
<proteinExistence type="predicted"/>
<organism evidence="2 3">
    <name type="scientific">Actinokineospora diospyrosa</name>
    <dbReference type="NCBI Taxonomy" id="103728"/>
    <lineage>
        <taxon>Bacteria</taxon>
        <taxon>Bacillati</taxon>
        <taxon>Actinomycetota</taxon>
        <taxon>Actinomycetes</taxon>
        <taxon>Pseudonocardiales</taxon>
        <taxon>Pseudonocardiaceae</taxon>
        <taxon>Actinokineospora</taxon>
    </lineage>
</organism>
<dbReference type="Proteomes" id="UP001205185">
    <property type="component" value="Unassembled WGS sequence"/>
</dbReference>
<comment type="caution">
    <text evidence="2">The sequence shown here is derived from an EMBL/GenBank/DDBJ whole genome shotgun (WGS) entry which is preliminary data.</text>
</comment>
<reference evidence="2 3" key="1">
    <citation type="submission" date="2022-06" db="EMBL/GenBank/DDBJ databases">
        <title>Genomic Encyclopedia of Archaeal and Bacterial Type Strains, Phase II (KMG-II): from individual species to whole genera.</title>
        <authorList>
            <person name="Goeker M."/>
        </authorList>
    </citation>
    <scope>NUCLEOTIDE SEQUENCE [LARGE SCALE GENOMIC DNA]</scope>
    <source>
        <strain evidence="2 3">DSM 44255</strain>
    </source>
</reference>
<keyword evidence="3" id="KW-1185">Reference proteome</keyword>
<evidence type="ECO:0000256" key="1">
    <source>
        <dbReference type="SAM" id="Phobius"/>
    </source>
</evidence>
<protein>
    <submittedName>
        <fullName evidence="2">Uncharacterized protein</fullName>
    </submittedName>
</protein>
<sequence length="310" mass="36090">MRWLIRVLVADMRKRWNDGVLWSYRKALRTGWVLKVLCSSAVVTLALSTVVVVVVGFRTMPVRTVLAVLVLVVAGWYATKRLYRITSERRRHLDETAEYLDQLNWRRDAYQTWKRRLDETRPGEEEMETWLNCDRTLVLNNALRHYGLAWRDVIAYAFLRTPAEDNRRARRRYGPWWYSRYEVRVFLVTDAGVRAVTAELAFQDIQITDMRRTNFRFDAVSSVDIVKDGPYGYSLQLSLMNGDPKDITVTHKDMGTLDQGENAETFSKINLDAAGFAHTLHILEGMAAEGRRWMNYDSRANQPTERFSAP</sequence>
<keyword evidence="1" id="KW-1133">Transmembrane helix</keyword>
<keyword evidence="1" id="KW-0472">Membrane</keyword>
<evidence type="ECO:0000313" key="2">
    <source>
        <dbReference type="EMBL" id="MCP2270293.1"/>
    </source>
</evidence>